<proteinExistence type="predicted"/>
<dbReference type="EMBL" id="JAKXMK010000009">
    <property type="protein sequence ID" value="MCH6166311.1"/>
    <property type="molecule type" value="Genomic_DNA"/>
</dbReference>
<dbReference type="SMART" id="SM00347">
    <property type="entry name" value="HTH_MARR"/>
    <property type="match status" value="1"/>
</dbReference>
<accession>A0ABS9TDE2</accession>
<dbReference type="InterPro" id="IPR000835">
    <property type="entry name" value="HTH_MarR-typ"/>
</dbReference>
<dbReference type="InterPro" id="IPR052526">
    <property type="entry name" value="HTH-type_Bedaq_tolerance"/>
</dbReference>
<evidence type="ECO:0000313" key="3">
    <source>
        <dbReference type="Proteomes" id="UP001299970"/>
    </source>
</evidence>
<dbReference type="InterPro" id="IPR036390">
    <property type="entry name" value="WH_DNA-bd_sf"/>
</dbReference>
<sequence length="149" mass="16244">MSEISGDVAASAVCAARDVRVVVGRLRRRLRETYDSGDLTPSQTSILSRLDKDGAATASALAAAERVRPQSVAAVLSVLDERGLIERRPDPGDGRRQLVSLSAAGREFIDDSRHAGEEWLARALHERFTEAERRAVIEAMALLERLTHA</sequence>
<reference evidence="2 3" key="1">
    <citation type="submission" date="2022-03" db="EMBL/GenBank/DDBJ databases">
        <title>Pseudonocardia alaer sp. nov., a novel actinomycete isolated from reed forest soil.</title>
        <authorList>
            <person name="Wang L."/>
        </authorList>
    </citation>
    <scope>NUCLEOTIDE SEQUENCE [LARGE SCALE GENOMIC DNA]</scope>
    <source>
        <strain evidence="2 3">Y-16303</strain>
    </source>
</reference>
<evidence type="ECO:0000259" key="1">
    <source>
        <dbReference type="PROSITE" id="PS50995"/>
    </source>
</evidence>
<dbReference type="SUPFAM" id="SSF46785">
    <property type="entry name" value="Winged helix' DNA-binding domain"/>
    <property type="match status" value="1"/>
</dbReference>
<dbReference type="Gene3D" id="1.10.10.10">
    <property type="entry name" value="Winged helix-like DNA-binding domain superfamily/Winged helix DNA-binding domain"/>
    <property type="match status" value="1"/>
</dbReference>
<dbReference type="RefSeq" id="WP_241036345.1">
    <property type="nucleotide sequence ID" value="NZ_BAAAJF010000002.1"/>
</dbReference>
<dbReference type="Pfam" id="PF01047">
    <property type="entry name" value="MarR"/>
    <property type="match status" value="1"/>
</dbReference>
<name>A0ABS9TDE2_9PSEU</name>
<keyword evidence="3" id="KW-1185">Reference proteome</keyword>
<dbReference type="InterPro" id="IPR036388">
    <property type="entry name" value="WH-like_DNA-bd_sf"/>
</dbReference>
<gene>
    <name evidence="2" type="ORF">MMF94_11500</name>
</gene>
<evidence type="ECO:0000313" key="2">
    <source>
        <dbReference type="EMBL" id="MCH6166311.1"/>
    </source>
</evidence>
<comment type="caution">
    <text evidence="2">The sequence shown here is derived from an EMBL/GenBank/DDBJ whole genome shotgun (WGS) entry which is preliminary data.</text>
</comment>
<dbReference type="PANTHER" id="PTHR39515">
    <property type="entry name" value="CONSERVED PROTEIN"/>
    <property type="match status" value="1"/>
</dbReference>
<protein>
    <submittedName>
        <fullName evidence="2">MarR family transcriptional regulator</fullName>
    </submittedName>
</protein>
<dbReference type="Gene3D" id="1.10.287.100">
    <property type="match status" value="1"/>
</dbReference>
<dbReference type="PANTHER" id="PTHR39515:SF2">
    <property type="entry name" value="HTH-TYPE TRANSCRIPTIONAL REGULATOR RV0880"/>
    <property type="match status" value="1"/>
</dbReference>
<dbReference type="PROSITE" id="PS50995">
    <property type="entry name" value="HTH_MARR_2"/>
    <property type="match status" value="1"/>
</dbReference>
<feature type="domain" description="HTH marR-type" evidence="1">
    <location>
        <begin position="12"/>
        <end position="148"/>
    </location>
</feature>
<dbReference type="Proteomes" id="UP001299970">
    <property type="component" value="Unassembled WGS sequence"/>
</dbReference>
<organism evidence="2 3">
    <name type="scientific">Pseudonocardia alaniniphila</name>
    <dbReference type="NCBI Taxonomy" id="75291"/>
    <lineage>
        <taxon>Bacteria</taxon>
        <taxon>Bacillati</taxon>
        <taxon>Actinomycetota</taxon>
        <taxon>Actinomycetes</taxon>
        <taxon>Pseudonocardiales</taxon>
        <taxon>Pseudonocardiaceae</taxon>
        <taxon>Pseudonocardia</taxon>
    </lineage>
</organism>